<dbReference type="AlphaFoldDB" id="A0A1Y1VPF2"/>
<dbReference type="GO" id="GO:0043021">
    <property type="term" value="F:ribonucleoprotein complex binding"/>
    <property type="evidence" value="ECO:0007669"/>
    <property type="project" value="TreeGrafter"/>
</dbReference>
<reference evidence="5 6" key="2">
    <citation type="submission" date="2016-08" db="EMBL/GenBank/DDBJ databases">
        <title>Pervasive Adenine N6-methylation of Active Genes in Fungi.</title>
        <authorList>
            <consortium name="DOE Joint Genome Institute"/>
            <person name="Mondo S.J."/>
            <person name="Dannebaum R.O."/>
            <person name="Kuo R.C."/>
            <person name="Labutti K."/>
            <person name="Haridas S."/>
            <person name="Kuo A."/>
            <person name="Salamov A."/>
            <person name="Ahrendt S.R."/>
            <person name="Lipzen A."/>
            <person name="Sullivan W."/>
            <person name="Andreopoulos W.B."/>
            <person name="Clum A."/>
            <person name="Lindquist E."/>
            <person name="Daum C."/>
            <person name="Ramamoorthy G.K."/>
            <person name="Gryganskyi A."/>
            <person name="Culley D."/>
            <person name="Magnuson J.K."/>
            <person name="James T.Y."/>
            <person name="O'Malley M.A."/>
            <person name="Stajich J.E."/>
            <person name="Spatafora J.W."/>
            <person name="Visel A."/>
            <person name="Grigoriev I.V."/>
        </authorList>
    </citation>
    <scope>NUCLEOTIDE SEQUENCE [LARGE SCALE GENOMIC DNA]</scope>
    <source>
        <strain evidence="6">finn</strain>
    </source>
</reference>
<evidence type="ECO:0000313" key="6">
    <source>
        <dbReference type="Proteomes" id="UP000193719"/>
    </source>
</evidence>
<dbReference type="GO" id="GO:0006414">
    <property type="term" value="P:translational elongation"/>
    <property type="evidence" value="ECO:0007669"/>
    <property type="project" value="InterPro"/>
</dbReference>
<dbReference type="GO" id="GO:0030295">
    <property type="term" value="F:protein kinase activator activity"/>
    <property type="evidence" value="ECO:0007669"/>
    <property type="project" value="TreeGrafter"/>
</dbReference>
<evidence type="ECO:0000256" key="1">
    <source>
        <dbReference type="ARBA" id="ARBA00005436"/>
    </source>
</evidence>
<evidence type="ECO:0000313" key="5">
    <source>
        <dbReference type="EMBL" id="ORX61032.1"/>
    </source>
</evidence>
<keyword evidence="2" id="KW-0689">Ribosomal protein</keyword>
<comment type="similarity">
    <text evidence="1">Belongs to the eukaryotic ribosomal protein P1/P2 family.</text>
</comment>
<dbReference type="Pfam" id="PF00428">
    <property type="entry name" value="Ribosomal_60s"/>
    <property type="match status" value="1"/>
</dbReference>
<dbReference type="EMBL" id="MCFH01000001">
    <property type="protein sequence ID" value="ORX61032.1"/>
    <property type="molecule type" value="Genomic_DNA"/>
</dbReference>
<evidence type="ECO:0000256" key="2">
    <source>
        <dbReference type="ARBA" id="ARBA00022980"/>
    </source>
</evidence>
<feature type="region of interest" description="Disordered" evidence="4">
    <location>
        <begin position="80"/>
        <end position="107"/>
    </location>
</feature>
<protein>
    <recommendedName>
        <fullName evidence="7">Ribosomal protein 60S</fullName>
    </recommendedName>
</protein>
<proteinExistence type="inferred from homology"/>
<dbReference type="STRING" id="1754191.A0A1Y1VPF2"/>
<dbReference type="InterPro" id="IPR027534">
    <property type="entry name" value="Ribosomal_P1/P2"/>
</dbReference>
<dbReference type="GO" id="GO:0002181">
    <property type="term" value="P:cytoplasmic translation"/>
    <property type="evidence" value="ECO:0007669"/>
    <property type="project" value="TreeGrafter"/>
</dbReference>
<reference evidence="5 6" key="1">
    <citation type="submission" date="2016-08" db="EMBL/GenBank/DDBJ databases">
        <title>Genomes of anaerobic fungi encode conserved fungal cellulosomes for biomass hydrolysis.</title>
        <authorList>
            <consortium name="DOE Joint Genome Institute"/>
            <person name="Haitjema C.H."/>
            <person name="Gilmore S.P."/>
            <person name="Henske J.K."/>
            <person name="Solomon K.V."/>
            <person name="De Groot R."/>
            <person name="Kuo A."/>
            <person name="Mondo S.J."/>
            <person name="Salamov A.A."/>
            <person name="Labutti K."/>
            <person name="Zhao Z."/>
            <person name="Chiniquy J."/>
            <person name="Barry K."/>
            <person name="Brewer H.M."/>
            <person name="Purvine S.O."/>
            <person name="Wright A.T."/>
            <person name="Boxma B."/>
            <person name="Van Alen T."/>
            <person name="Hackstein J.H."/>
            <person name="Baker S.E."/>
            <person name="Grigoriev I.V."/>
            <person name="O'Malley M.A."/>
        </authorList>
    </citation>
    <scope>NUCLEOTIDE SEQUENCE [LARGE SCALE GENOMIC DNA]</scope>
    <source>
        <strain evidence="6">finn</strain>
    </source>
</reference>
<dbReference type="FunFam" id="1.10.10.1410:FF:000002">
    <property type="entry name" value="60S acidic ribosomal protein P2"/>
    <property type="match status" value="1"/>
</dbReference>
<dbReference type="PANTHER" id="PTHR45696:SF10">
    <property type="entry name" value="LARGE RIBOSOMAL SUBUNIT PROTEIN P1"/>
    <property type="match status" value="1"/>
</dbReference>
<keyword evidence="6" id="KW-1185">Reference proteome</keyword>
<dbReference type="GO" id="GO:0003735">
    <property type="term" value="F:structural constituent of ribosome"/>
    <property type="evidence" value="ECO:0007669"/>
    <property type="project" value="InterPro"/>
</dbReference>
<organism evidence="5 6">
    <name type="scientific">Piromyces finnis</name>
    <dbReference type="NCBI Taxonomy" id="1754191"/>
    <lineage>
        <taxon>Eukaryota</taxon>
        <taxon>Fungi</taxon>
        <taxon>Fungi incertae sedis</taxon>
        <taxon>Chytridiomycota</taxon>
        <taxon>Chytridiomycota incertae sedis</taxon>
        <taxon>Neocallimastigomycetes</taxon>
        <taxon>Neocallimastigales</taxon>
        <taxon>Neocallimastigaceae</taxon>
        <taxon>Piromyces</taxon>
    </lineage>
</organism>
<gene>
    <name evidence="5" type="ORF">BCR36DRAFT_579093</name>
</gene>
<dbReference type="Proteomes" id="UP000193719">
    <property type="component" value="Unassembled WGS sequence"/>
</dbReference>
<name>A0A1Y1VPF2_9FUNG</name>
<dbReference type="HAMAP" id="MF_01478">
    <property type="entry name" value="Ribosomal_L12_arch"/>
    <property type="match status" value="1"/>
</dbReference>
<comment type="caution">
    <text evidence="5">The sequence shown here is derived from an EMBL/GenBank/DDBJ whole genome shotgun (WGS) entry which is preliminary data.</text>
</comment>
<dbReference type="PANTHER" id="PTHR45696">
    <property type="entry name" value="60S ACIDIC RIBOSOMAL PROTEIN P1"/>
    <property type="match status" value="1"/>
</dbReference>
<evidence type="ECO:0000256" key="4">
    <source>
        <dbReference type="SAM" id="MobiDB-lite"/>
    </source>
</evidence>
<evidence type="ECO:0008006" key="7">
    <source>
        <dbReference type="Google" id="ProtNLM"/>
    </source>
</evidence>
<keyword evidence="3" id="KW-0687">Ribonucleoprotein</keyword>
<accession>A0A1Y1VPF2</accession>
<dbReference type="Gene3D" id="1.10.10.1410">
    <property type="match status" value="1"/>
</dbReference>
<dbReference type="GO" id="GO:0022625">
    <property type="term" value="C:cytosolic large ribosomal subunit"/>
    <property type="evidence" value="ECO:0007669"/>
    <property type="project" value="TreeGrafter"/>
</dbReference>
<sequence length="107" mass="10899">MSTQETALVYAALICQDSDVEITAQNLTNLVKAANVEVNEVYSNIFAKALNGADVAGFIEKLAVAAPVAGSGAAAGAAAAEAAPAEEAKQESEEEESDSDMGFGLFD</sequence>
<dbReference type="CDD" id="cd05831">
    <property type="entry name" value="Ribosomal_P1"/>
    <property type="match status" value="1"/>
</dbReference>
<evidence type="ECO:0000256" key="3">
    <source>
        <dbReference type="ARBA" id="ARBA00023274"/>
    </source>
</evidence>
<dbReference type="InterPro" id="IPR038716">
    <property type="entry name" value="P1/P2_N_sf"/>
</dbReference>
<dbReference type="OrthoDB" id="2194681at2759"/>